<dbReference type="Proteomes" id="UP000076858">
    <property type="component" value="Unassembled WGS sequence"/>
</dbReference>
<keyword evidence="1" id="KW-0732">Signal</keyword>
<keyword evidence="3" id="KW-1185">Reference proteome</keyword>
<feature type="signal peptide" evidence="1">
    <location>
        <begin position="1"/>
        <end position="19"/>
    </location>
</feature>
<organism evidence="2 3">
    <name type="scientific">Daphnia magna</name>
    <dbReference type="NCBI Taxonomy" id="35525"/>
    <lineage>
        <taxon>Eukaryota</taxon>
        <taxon>Metazoa</taxon>
        <taxon>Ecdysozoa</taxon>
        <taxon>Arthropoda</taxon>
        <taxon>Crustacea</taxon>
        <taxon>Branchiopoda</taxon>
        <taxon>Diplostraca</taxon>
        <taxon>Cladocera</taxon>
        <taxon>Anomopoda</taxon>
        <taxon>Daphniidae</taxon>
        <taxon>Daphnia</taxon>
    </lineage>
</organism>
<evidence type="ECO:0000256" key="1">
    <source>
        <dbReference type="SAM" id="SignalP"/>
    </source>
</evidence>
<evidence type="ECO:0000313" key="3">
    <source>
        <dbReference type="Proteomes" id="UP000076858"/>
    </source>
</evidence>
<protein>
    <submittedName>
        <fullName evidence="2">Uncharacterized protein</fullName>
    </submittedName>
</protein>
<proteinExistence type="predicted"/>
<evidence type="ECO:0000313" key="2">
    <source>
        <dbReference type="EMBL" id="KZS01245.1"/>
    </source>
</evidence>
<comment type="caution">
    <text evidence="2">The sequence shown here is derived from an EMBL/GenBank/DDBJ whole genome shotgun (WGS) entry which is preliminary data.</text>
</comment>
<name>A0A164IGX8_9CRUS</name>
<dbReference type="EMBL" id="LRGB01007276">
    <property type="protein sequence ID" value="KZS01245.1"/>
    <property type="molecule type" value="Genomic_DNA"/>
</dbReference>
<reference evidence="2 3" key="1">
    <citation type="submission" date="2016-03" db="EMBL/GenBank/DDBJ databases">
        <title>EvidentialGene: Evidence-directed Construction of Genes on Genomes.</title>
        <authorList>
            <person name="Gilbert D.G."/>
            <person name="Choi J.-H."/>
            <person name="Mockaitis K."/>
            <person name="Colbourne J."/>
            <person name="Pfrender M."/>
        </authorList>
    </citation>
    <scope>NUCLEOTIDE SEQUENCE [LARGE SCALE GENOMIC DNA]</scope>
    <source>
        <strain evidence="2 3">Xinb3</strain>
        <tissue evidence="2">Complete organism</tissue>
    </source>
</reference>
<sequence length="68" mass="7644">MSWSSTVFGVLLSWSSTVAIPEKKTVRKFGFYPRLHTPITLFSGPFSTISPQFLPITCNNFEDCSNLL</sequence>
<feature type="chain" id="PRO_5007850709" evidence="1">
    <location>
        <begin position="20"/>
        <end position="68"/>
    </location>
</feature>
<accession>A0A164IGX8</accession>
<dbReference type="AlphaFoldDB" id="A0A164IGX8"/>
<gene>
    <name evidence="2" type="ORF">APZ42_002151</name>
</gene>